<evidence type="ECO:0000256" key="1">
    <source>
        <dbReference type="SAM" id="Coils"/>
    </source>
</evidence>
<feature type="region of interest" description="Disordered" evidence="2">
    <location>
        <begin position="68"/>
        <end position="99"/>
    </location>
</feature>
<gene>
    <name evidence="3" type="ORF">BJ958_005396</name>
</gene>
<comment type="caution">
    <text evidence="3">The sequence shown here is derived from an EMBL/GenBank/DDBJ whole genome shotgun (WGS) entry which is preliminary data.</text>
</comment>
<dbReference type="RefSeq" id="WP_179729839.1">
    <property type="nucleotide sequence ID" value="NZ_BAABEF010000001.1"/>
</dbReference>
<evidence type="ECO:0000313" key="4">
    <source>
        <dbReference type="Proteomes" id="UP000582231"/>
    </source>
</evidence>
<keyword evidence="4" id="KW-1185">Reference proteome</keyword>
<accession>A0A852RYF4</accession>
<proteinExistence type="predicted"/>
<dbReference type="SUPFAM" id="SSF56563">
    <property type="entry name" value="Major capsid protein gp5"/>
    <property type="match status" value="1"/>
</dbReference>
<protein>
    <recommendedName>
        <fullName evidence="5">Phage major capsid protein</fullName>
    </recommendedName>
</protein>
<evidence type="ECO:0000313" key="3">
    <source>
        <dbReference type="EMBL" id="NYD33850.1"/>
    </source>
</evidence>
<keyword evidence="1" id="KW-0175">Coiled coil</keyword>
<dbReference type="AlphaFoldDB" id="A0A852RYF4"/>
<organism evidence="3 4">
    <name type="scientific">Nocardioides kongjuensis</name>
    <dbReference type="NCBI Taxonomy" id="349522"/>
    <lineage>
        <taxon>Bacteria</taxon>
        <taxon>Bacillati</taxon>
        <taxon>Actinomycetota</taxon>
        <taxon>Actinomycetes</taxon>
        <taxon>Propionibacteriales</taxon>
        <taxon>Nocardioidaceae</taxon>
        <taxon>Nocardioides</taxon>
    </lineage>
</organism>
<evidence type="ECO:0000256" key="2">
    <source>
        <dbReference type="SAM" id="MobiDB-lite"/>
    </source>
</evidence>
<dbReference type="EMBL" id="JACCBF010000001">
    <property type="protein sequence ID" value="NYD33850.1"/>
    <property type="molecule type" value="Genomic_DNA"/>
</dbReference>
<dbReference type="Proteomes" id="UP000582231">
    <property type="component" value="Unassembled WGS sequence"/>
</dbReference>
<feature type="coiled-coil region" evidence="1">
    <location>
        <begin position="20"/>
        <end position="55"/>
    </location>
</feature>
<evidence type="ECO:0008006" key="5">
    <source>
        <dbReference type="Google" id="ProtNLM"/>
    </source>
</evidence>
<reference evidence="3 4" key="1">
    <citation type="submission" date="2020-07" db="EMBL/GenBank/DDBJ databases">
        <title>Sequencing the genomes of 1000 actinobacteria strains.</title>
        <authorList>
            <person name="Klenk H.-P."/>
        </authorList>
    </citation>
    <scope>NUCLEOTIDE SEQUENCE [LARGE SCALE GENOMIC DNA]</scope>
    <source>
        <strain evidence="3 4">DSM 19082</strain>
    </source>
</reference>
<name>A0A852RYF4_9ACTN</name>
<dbReference type="Pfam" id="PF25209">
    <property type="entry name" value="Phage_capsid_4"/>
    <property type="match status" value="1"/>
</dbReference>
<sequence>MSNAVLTRLHAERTRCIEFIDNLLAQVESESRDLVDAEQSNLTAQRERIAQLDEQIAPLEEFEQLRGAHQETASRYTPTAPPAPGEERGGAGNLGGGARATDREYKYRSAGEFLADAYKASPKAQRAGQQLDRGSIDAAAARLRSHGLTVEGGALVRAAAPHNTTTEVPGLLPVTIVGEIMSDVDAARPFISSIGARDLGGIPGLSFERPTITQHVQVGKQAAEKTEVANRQFKVDGVPFTKDTYGGWANVSRQSIDWTSPGVWDALMTDFIEQYGLETENAAADAFATAVTQKQELTTALAGEPTLQEILKALYGAARKSYQGSGRMPNMIWASLDWWETLGVIIDALKASTAGNGGGDSDVQSFAGNLLRTPRIIVPSFPAGTLIVGVKSRTEVYEDRFGFLSVVEPKVFGVELAYGGYMASGTVKPSAFTKIVNEA</sequence>